<proteinExistence type="predicted"/>
<dbReference type="InterPro" id="IPR001810">
    <property type="entry name" value="F-box_dom"/>
</dbReference>
<dbReference type="Pfam" id="PF00646">
    <property type="entry name" value="F-box"/>
    <property type="match status" value="1"/>
</dbReference>
<evidence type="ECO:0000313" key="2">
    <source>
        <dbReference type="EMBL" id="KAF0917610.1"/>
    </source>
</evidence>
<sequence>MARRSIGVPIRKETEAPAYLVLPTIRSLQFSLEVYIRMLTHLPLKDAVRTSALSRAWRDLWRLRRPDDSMEVEFKPCNSQVKQIEEMGEQLERLASRRGRHLERFSLVFHDAVDLFSGGLLRSFLECAAKCTVEVLRVDVRSLSALNDLNLKFNFPLSSLLLASLTLCRVIIPNSDFGGS</sequence>
<dbReference type="InterPro" id="IPR036047">
    <property type="entry name" value="F-box-like_dom_sf"/>
</dbReference>
<organism evidence="2 3">
    <name type="scientific">Oryza meyeriana var. granulata</name>
    <dbReference type="NCBI Taxonomy" id="110450"/>
    <lineage>
        <taxon>Eukaryota</taxon>
        <taxon>Viridiplantae</taxon>
        <taxon>Streptophyta</taxon>
        <taxon>Embryophyta</taxon>
        <taxon>Tracheophyta</taxon>
        <taxon>Spermatophyta</taxon>
        <taxon>Magnoliopsida</taxon>
        <taxon>Liliopsida</taxon>
        <taxon>Poales</taxon>
        <taxon>Poaceae</taxon>
        <taxon>BOP clade</taxon>
        <taxon>Oryzoideae</taxon>
        <taxon>Oryzeae</taxon>
        <taxon>Oryzinae</taxon>
        <taxon>Oryza</taxon>
        <taxon>Oryza meyeriana</taxon>
    </lineage>
</organism>
<dbReference type="Proteomes" id="UP000479710">
    <property type="component" value="Unassembled WGS sequence"/>
</dbReference>
<protein>
    <recommendedName>
        <fullName evidence="1">F-box domain-containing protein</fullName>
    </recommendedName>
</protein>
<keyword evidence="3" id="KW-1185">Reference proteome</keyword>
<comment type="caution">
    <text evidence="2">The sequence shown here is derived from an EMBL/GenBank/DDBJ whole genome shotgun (WGS) entry which is preliminary data.</text>
</comment>
<evidence type="ECO:0000259" key="1">
    <source>
        <dbReference type="Pfam" id="PF00646"/>
    </source>
</evidence>
<dbReference type="EMBL" id="SPHZ02000005">
    <property type="protein sequence ID" value="KAF0917610.1"/>
    <property type="molecule type" value="Genomic_DNA"/>
</dbReference>
<name>A0A6G1DYN1_9ORYZ</name>
<dbReference type="PANTHER" id="PTHR34223">
    <property type="entry name" value="OS11G0201299 PROTEIN"/>
    <property type="match status" value="1"/>
</dbReference>
<evidence type="ECO:0000313" key="3">
    <source>
        <dbReference type="Proteomes" id="UP000479710"/>
    </source>
</evidence>
<feature type="domain" description="F-box" evidence="1">
    <location>
        <begin position="39"/>
        <end position="65"/>
    </location>
</feature>
<accession>A0A6G1DYN1</accession>
<reference evidence="2 3" key="1">
    <citation type="submission" date="2019-11" db="EMBL/GenBank/DDBJ databases">
        <title>Whole genome sequence of Oryza granulata.</title>
        <authorList>
            <person name="Li W."/>
        </authorList>
    </citation>
    <scope>NUCLEOTIDE SEQUENCE [LARGE SCALE GENOMIC DNA]</scope>
    <source>
        <strain evidence="3">cv. Menghai</strain>
        <tissue evidence="2">Leaf</tissue>
    </source>
</reference>
<gene>
    <name evidence="2" type="ORF">E2562_020979</name>
</gene>
<dbReference type="InterPro" id="IPR053197">
    <property type="entry name" value="F-box_SCFL_complex_component"/>
</dbReference>
<dbReference type="AlphaFoldDB" id="A0A6G1DYN1"/>
<dbReference type="SUPFAM" id="SSF81383">
    <property type="entry name" value="F-box domain"/>
    <property type="match status" value="1"/>
</dbReference>